<dbReference type="Proteomes" id="UP001205185">
    <property type="component" value="Unassembled WGS sequence"/>
</dbReference>
<sequence length="159" mass="18169">MTTAQSWWYGFHPAWQVALEAQARREHGDVLRLHLNPGLVTYIVPIDVPGRRRPVPAAIEFHRRPYYDCYGLASEDYPRVHAAPGETSPHRMPDDALCLYYPASPADERWRAADGLLALIDLIRNHLFFEDYWRATGGHRRGIWLGAEAPHGFARARVA</sequence>
<dbReference type="RefSeq" id="WP_253887836.1">
    <property type="nucleotide sequence ID" value="NZ_BAAAVB010000013.1"/>
</dbReference>
<evidence type="ECO:0000313" key="2">
    <source>
        <dbReference type="Proteomes" id="UP001205185"/>
    </source>
</evidence>
<evidence type="ECO:0000313" key="1">
    <source>
        <dbReference type="EMBL" id="MCP2270870.1"/>
    </source>
</evidence>
<protein>
    <submittedName>
        <fullName evidence="1">Uncharacterized protein</fullName>
    </submittedName>
</protein>
<name>A0ABT1IE08_9PSEU</name>
<reference evidence="1 2" key="1">
    <citation type="submission" date="2022-06" db="EMBL/GenBank/DDBJ databases">
        <title>Genomic Encyclopedia of Archaeal and Bacterial Type Strains, Phase II (KMG-II): from individual species to whole genera.</title>
        <authorList>
            <person name="Goeker M."/>
        </authorList>
    </citation>
    <scope>NUCLEOTIDE SEQUENCE [LARGE SCALE GENOMIC DNA]</scope>
    <source>
        <strain evidence="1 2">DSM 44255</strain>
    </source>
</reference>
<keyword evidence="2" id="KW-1185">Reference proteome</keyword>
<comment type="caution">
    <text evidence="1">The sequence shown here is derived from an EMBL/GenBank/DDBJ whole genome shotgun (WGS) entry which is preliminary data.</text>
</comment>
<accession>A0ABT1IE08</accession>
<dbReference type="EMBL" id="JAMTCO010000008">
    <property type="protein sequence ID" value="MCP2270870.1"/>
    <property type="molecule type" value="Genomic_DNA"/>
</dbReference>
<organism evidence="1 2">
    <name type="scientific">Actinokineospora diospyrosa</name>
    <dbReference type="NCBI Taxonomy" id="103728"/>
    <lineage>
        <taxon>Bacteria</taxon>
        <taxon>Bacillati</taxon>
        <taxon>Actinomycetota</taxon>
        <taxon>Actinomycetes</taxon>
        <taxon>Pseudonocardiales</taxon>
        <taxon>Pseudonocardiaceae</taxon>
        <taxon>Actinokineospora</taxon>
    </lineage>
</organism>
<proteinExistence type="predicted"/>
<gene>
    <name evidence="1" type="ORF">LV75_003382</name>
</gene>